<dbReference type="SUPFAM" id="SSF51316">
    <property type="entry name" value="Mss4-like"/>
    <property type="match status" value="1"/>
</dbReference>
<evidence type="ECO:0000256" key="3">
    <source>
        <dbReference type="ARBA" id="ARBA00022927"/>
    </source>
</evidence>
<dbReference type="InterPro" id="IPR007515">
    <property type="entry name" value="Mss4"/>
</dbReference>
<dbReference type="EMBL" id="AJWK01007662">
    <property type="status" value="NOT_ANNOTATED_CDS"/>
    <property type="molecule type" value="Genomic_DNA"/>
</dbReference>
<dbReference type="Pfam" id="PF04421">
    <property type="entry name" value="Mss4"/>
    <property type="match status" value="1"/>
</dbReference>
<dbReference type="GO" id="GO:0006892">
    <property type="term" value="P:post-Golgi vesicle-mediated transport"/>
    <property type="evidence" value="ECO:0007669"/>
    <property type="project" value="TreeGrafter"/>
</dbReference>
<protein>
    <recommendedName>
        <fullName evidence="6">Guanine nucleotide exchange factor</fullName>
    </recommendedName>
</protein>
<name>A0A1B0CDC8_LUTLO</name>
<dbReference type="GO" id="GO:0016020">
    <property type="term" value="C:membrane"/>
    <property type="evidence" value="ECO:0007669"/>
    <property type="project" value="TreeGrafter"/>
</dbReference>
<dbReference type="FunFam" id="2.170.150.10:FF:000005">
    <property type="entry name" value="Guanine nucleotide exchange factor MSS4"/>
    <property type="match status" value="1"/>
</dbReference>
<dbReference type="InterPro" id="IPR011323">
    <property type="entry name" value="Mss4/transl-control_tumour"/>
</dbReference>
<dbReference type="GO" id="GO:0015031">
    <property type="term" value="P:protein transport"/>
    <property type="evidence" value="ECO:0007669"/>
    <property type="project" value="UniProtKB-KW"/>
</dbReference>
<dbReference type="Gene3D" id="2.170.150.10">
    <property type="entry name" value="Metal Binding Protein, Guanine Nucleotide Exchange Factor, Chain A"/>
    <property type="match status" value="1"/>
</dbReference>
<dbReference type="PROSITE" id="PS51796">
    <property type="entry name" value="MSS4"/>
    <property type="match status" value="1"/>
</dbReference>
<dbReference type="InterPro" id="IPR011057">
    <property type="entry name" value="Mss4-like_sf"/>
</dbReference>
<dbReference type="VEuPathDB" id="VectorBase:LLONM1_006928"/>
<reference evidence="4" key="1">
    <citation type="submission" date="2020-05" db="UniProtKB">
        <authorList>
            <consortium name="EnsemblMetazoa"/>
        </authorList>
    </citation>
    <scope>IDENTIFICATION</scope>
    <source>
        <strain evidence="4">Jacobina</strain>
    </source>
</reference>
<dbReference type="Proteomes" id="UP000092461">
    <property type="component" value="Unassembled WGS sequence"/>
</dbReference>
<dbReference type="AlphaFoldDB" id="A0A1B0CDC8"/>
<dbReference type="PANTHER" id="PTHR13276">
    <property type="entry name" value="GUANINE NUCLEOTIDE EXCHANGE FACTOR MSS4"/>
    <property type="match status" value="1"/>
</dbReference>
<dbReference type="GO" id="GO:0005829">
    <property type="term" value="C:cytosol"/>
    <property type="evidence" value="ECO:0007669"/>
    <property type="project" value="TreeGrafter"/>
</dbReference>
<keyword evidence="3" id="KW-0653">Protein transport</keyword>
<evidence type="ECO:0000313" key="4">
    <source>
        <dbReference type="EnsemblMetazoa" id="LLOJ002348-PA"/>
    </source>
</evidence>
<dbReference type="GO" id="GO:0008270">
    <property type="term" value="F:zinc ion binding"/>
    <property type="evidence" value="ECO:0007669"/>
    <property type="project" value="TreeGrafter"/>
</dbReference>
<accession>A0A1B0CDC8</accession>
<dbReference type="GO" id="GO:0007264">
    <property type="term" value="P:small GTPase-mediated signal transduction"/>
    <property type="evidence" value="ECO:0007669"/>
    <property type="project" value="InterPro"/>
</dbReference>
<evidence type="ECO:0000313" key="5">
    <source>
        <dbReference type="Proteomes" id="UP000092461"/>
    </source>
</evidence>
<evidence type="ECO:0008006" key="6">
    <source>
        <dbReference type="Google" id="ProtNLM"/>
    </source>
</evidence>
<dbReference type="PANTHER" id="PTHR13276:SF0">
    <property type="entry name" value="GUANINE NUCLEOTIDE EXCHANGE FACTOR MSS4"/>
    <property type="match status" value="1"/>
</dbReference>
<organism evidence="4 5">
    <name type="scientific">Lutzomyia longipalpis</name>
    <name type="common">Sand fly</name>
    <dbReference type="NCBI Taxonomy" id="7200"/>
    <lineage>
        <taxon>Eukaryota</taxon>
        <taxon>Metazoa</taxon>
        <taxon>Ecdysozoa</taxon>
        <taxon>Arthropoda</taxon>
        <taxon>Hexapoda</taxon>
        <taxon>Insecta</taxon>
        <taxon>Pterygota</taxon>
        <taxon>Neoptera</taxon>
        <taxon>Endopterygota</taxon>
        <taxon>Diptera</taxon>
        <taxon>Nematocera</taxon>
        <taxon>Psychodoidea</taxon>
        <taxon>Psychodidae</taxon>
        <taxon>Lutzomyia</taxon>
        <taxon>Lutzomyia</taxon>
    </lineage>
</organism>
<dbReference type="GO" id="GO:0005085">
    <property type="term" value="F:guanyl-nucleotide exchange factor activity"/>
    <property type="evidence" value="ECO:0007669"/>
    <property type="project" value="UniProtKB-KW"/>
</dbReference>
<sequence length="88" mass="9936">MIEIKEQSNFSLPLMKQANGSSPDEVVAEELADFWKVDDMLTFENIGFSHTVKEIKYLVCADCEMGPVGYHDIPSKKSYVALSRVKHV</sequence>
<proteinExistence type="predicted"/>
<keyword evidence="2" id="KW-0344">Guanine-nucleotide releasing factor</keyword>
<evidence type="ECO:0000256" key="1">
    <source>
        <dbReference type="ARBA" id="ARBA00022448"/>
    </source>
</evidence>
<keyword evidence="5" id="KW-1185">Reference proteome</keyword>
<keyword evidence="1" id="KW-0813">Transport</keyword>
<dbReference type="EnsemblMetazoa" id="LLOJ002348-RA">
    <property type="protein sequence ID" value="LLOJ002348-PA"/>
    <property type="gene ID" value="LLOJ002348"/>
</dbReference>
<evidence type="ECO:0000256" key="2">
    <source>
        <dbReference type="ARBA" id="ARBA00022658"/>
    </source>
</evidence>
<dbReference type="VEuPathDB" id="VectorBase:LLOJ002348"/>
<dbReference type="EMBL" id="AJWK01007663">
    <property type="status" value="NOT_ANNOTATED_CDS"/>
    <property type="molecule type" value="Genomic_DNA"/>
</dbReference>